<dbReference type="PANTHER" id="PTHR39200:SF1">
    <property type="entry name" value="AUTO-TRANSPORTER ADHESIN HEAD GIN DOMAIN-CONTAINING PROTEIN-RELATED"/>
    <property type="match status" value="1"/>
</dbReference>
<feature type="domain" description="Putative auto-transporter adhesin head GIN" evidence="1">
    <location>
        <begin position="47"/>
        <end position="229"/>
    </location>
</feature>
<evidence type="ECO:0000259" key="1">
    <source>
        <dbReference type="Pfam" id="PF10988"/>
    </source>
</evidence>
<name>A0A847RXL6_9BACT</name>
<dbReference type="AlphaFoldDB" id="A0A847RXL6"/>
<comment type="caution">
    <text evidence="2">The sequence shown here is derived from an EMBL/GenBank/DDBJ whole genome shotgun (WGS) entry which is preliminary data.</text>
</comment>
<sequence length="244" mass="25973">MKTFFKYVVPATFLVALVVSLASFTNVRNERIRGNGQMKTESRPAGNFDKISTGGVYNIELQQGSTNSIQVEAEANLLPYIETNISGGELEVTTRRGINIDPSKKITVYVTIQQVKRLSASGACSYTGKGVIKSDNLKLEFSGATHADLNLNAKDLEVGMSGASRVDLKGSCDKVEYKASGAANIDALDFQTQEAAVGISGSGEAKVAVEKKLNISVSGVGKVRYKGNPTVNQTVSGMGNVRQI</sequence>
<reference evidence="2 3" key="1">
    <citation type="submission" date="2020-04" db="EMBL/GenBank/DDBJ databases">
        <authorList>
            <person name="Yin C."/>
        </authorList>
    </citation>
    <scope>NUCLEOTIDE SEQUENCE [LARGE SCALE GENOMIC DNA]</scope>
    <source>
        <strain evidence="2 3">Ae27</strain>
    </source>
</reference>
<dbReference type="Pfam" id="PF10988">
    <property type="entry name" value="DUF2807"/>
    <property type="match status" value="1"/>
</dbReference>
<dbReference type="PANTHER" id="PTHR39200">
    <property type="entry name" value="HYPOTHETICAL EXPORTED PROTEIN"/>
    <property type="match status" value="1"/>
</dbReference>
<keyword evidence="3" id="KW-1185">Reference proteome</keyword>
<accession>A0A847RXL6</accession>
<evidence type="ECO:0000313" key="3">
    <source>
        <dbReference type="Proteomes" id="UP000570474"/>
    </source>
</evidence>
<proteinExistence type="predicted"/>
<dbReference type="RefSeq" id="WP_168872623.1">
    <property type="nucleotide sequence ID" value="NZ_JABAIA010000002.1"/>
</dbReference>
<organism evidence="2 3">
    <name type="scientific">Chitinophaga varians</name>
    <dbReference type="NCBI Taxonomy" id="2202339"/>
    <lineage>
        <taxon>Bacteria</taxon>
        <taxon>Pseudomonadati</taxon>
        <taxon>Bacteroidota</taxon>
        <taxon>Chitinophagia</taxon>
        <taxon>Chitinophagales</taxon>
        <taxon>Chitinophagaceae</taxon>
        <taxon>Chitinophaga</taxon>
    </lineage>
</organism>
<dbReference type="EMBL" id="JABAIA010000002">
    <property type="protein sequence ID" value="NLR66714.1"/>
    <property type="molecule type" value="Genomic_DNA"/>
</dbReference>
<dbReference type="Gene3D" id="2.160.20.120">
    <property type="match status" value="1"/>
</dbReference>
<protein>
    <submittedName>
        <fullName evidence="2">DUF2807 domain-containing protein</fullName>
    </submittedName>
</protein>
<dbReference type="Proteomes" id="UP000570474">
    <property type="component" value="Unassembled WGS sequence"/>
</dbReference>
<evidence type="ECO:0000313" key="2">
    <source>
        <dbReference type="EMBL" id="NLR66714.1"/>
    </source>
</evidence>
<dbReference type="InterPro" id="IPR021255">
    <property type="entry name" value="DUF2807"/>
</dbReference>
<gene>
    <name evidence="2" type="ORF">HGH92_20560</name>
</gene>